<gene>
    <name evidence="1" type="ORF">MRATA1EN3_LOCUS18868</name>
</gene>
<protein>
    <submittedName>
        <fullName evidence="1">Uncharacterized protein</fullName>
    </submittedName>
</protein>
<evidence type="ECO:0000313" key="2">
    <source>
        <dbReference type="Proteomes" id="UP001162501"/>
    </source>
</evidence>
<name>A0ACB0F3X7_RANTA</name>
<reference evidence="1" key="1">
    <citation type="submission" date="2023-05" db="EMBL/GenBank/DDBJ databases">
        <authorList>
            <consortium name="ELIXIR-Norway"/>
        </authorList>
    </citation>
    <scope>NUCLEOTIDE SEQUENCE</scope>
</reference>
<dbReference type="EMBL" id="OX596115">
    <property type="protein sequence ID" value="CAI9707655.1"/>
    <property type="molecule type" value="Genomic_DNA"/>
</dbReference>
<sequence>MLQKYSEIQRRTLRKTSHSDASTQCGKFSSRFIIISIAEPPPSPDSRRGKRTPTWPLTEGTGRLPGRHSLPWLRSERPRRQSAKRALHSSEATALPASTGVHPLAPNALCATLETRSLETLQLLRLLAAATGEITRGPSGASTCNSPVLSGAQNRRETRKKKTLTLRSVEFLRVLWQVSKETSDPRDRARHLGRPGAVTSDRSRLDFSSVSPGLEAGSPRQAAGALAPRQSPLAGGRVVAVSPCPQMAFVCRVSAASSFSCEGISPAG</sequence>
<accession>A0ACB0F3X7</accession>
<evidence type="ECO:0000313" key="1">
    <source>
        <dbReference type="EMBL" id="CAI9707655.1"/>
    </source>
</evidence>
<proteinExistence type="predicted"/>
<dbReference type="Proteomes" id="UP001162501">
    <property type="component" value="Chromosome 31"/>
</dbReference>
<organism evidence="1 2">
    <name type="scientific">Rangifer tarandus platyrhynchus</name>
    <name type="common">Svalbard reindeer</name>
    <dbReference type="NCBI Taxonomy" id="3082113"/>
    <lineage>
        <taxon>Eukaryota</taxon>
        <taxon>Metazoa</taxon>
        <taxon>Chordata</taxon>
        <taxon>Craniata</taxon>
        <taxon>Vertebrata</taxon>
        <taxon>Euteleostomi</taxon>
        <taxon>Mammalia</taxon>
        <taxon>Eutheria</taxon>
        <taxon>Laurasiatheria</taxon>
        <taxon>Artiodactyla</taxon>
        <taxon>Ruminantia</taxon>
        <taxon>Pecora</taxon>
        <taxon>Cervidae</taxon>
        <taxon>Odocoileinae</taxon>
        <taxon>Rangifer</taxon>
    </lineage>
</organism>